<evidence type="ECO:0000256" key="6">
    <source>
        <dbReference type="SAM" id="MobiDB-lite"/>
    </source>
</evidence>
<dbReference type="GO" id="GO:0006310">
    <property type="term" value="P:DNA recombination"/>
    <property type="evidence" value="ECO:0007669"/>
    <property type="project" value="UniProtKB-KW"/>
</dbReference>
<feature type="region of interest" description="Disordered" evidence="6">
    <location>
        <begin position="1"/>
        <end position="80"/>
    </location>
</feature>
<comment type="similarity">
    <text evidence="1">Belongs to the ATP-dependent DNA ligase family.</text>
</comment>
<keyword evidence="2 8" id="KW-0436">Ligase</keyword>
<evidence type="ECO:0000313" key="9">
    <source>
        <dbReference type="Proteomes" id="UP000585474"/>
    </source>
</evidence>
<keyword evidence="9" id="KW-1185">Reference proteome</keyword>
<accession>A0A7J0HBA6</accession>
<dbReference type="InterPro" id="IPR050191">
    <property type="entry name" value="ATP-dep_DNA_ligase"/>
</dbReference>
<feature type="domain" description="DNA ligase ATP-dependent N-terminal" evidence="7">
    <location>
        <begin position="118"/>
        <end position="204"/>
    </location>
</feature>
<dbReference type="OrthoDB" id="206088at2759"/>
<dbReference type="Proteomes" id="UP000585474">
    <property type="component" value="Unassembled WGS sequence"/>
</dbReference>
<dbReference type="InterPro" id="IPR036599">
    <property type="entry name" value="DNA_ligase_N_sf"/>
</dbReference>
<keyword evidence="3" id="KW-0227">DNA damage</keyword>
<name>A0A7J0HBA6_9ERIC</name>
<dbReference type="SUPFAM" id="SSF117018">
    <property type="entry name" value="ATP-dependent DNA ligase DNA-binding domain"/>
    <property type="match status" value="1"/>
</dbReference>
<dbReference type="GO" id="GO:0005634">
    <property type="term" value="C:nucleus"/>
    <property type="evidence" value="ECO:0007669"/>
    <property type="project" value="TreeGrafter"/>
</dbReference>
<comment type="caution">
    <text evidence="8">The sequence shown here is derived from an EMBL/GenBank/DDBJ whole genome shotgun (WGS) entry which is preliminary data.</text>
</comment>
<organism evidence="8 9">
    <name type="scientific">Actinidia rufa</name>
    <dbReference type="NCBI Taxonomy" id="165716"/>
    <lineage>
        <taxon>Eukaryota</taxon>
        <taxon>Viridiplantae</taxon>
        <taxon>Streptophyta</taxon>
        <taxon>Embryophyta</taxon>
        <taxon>Tracheophyta</taxon>
        <taxon>Spermatophyta</taxon>
        <taxon>Magnoliopsida</taxon>
        <taxon>eudicotyledons</taxon>
        <taxon>Gunneridae</taxon>
        <taxon>Pentapetalae</taxon>
        <taxon>asterids</taxon>
        <taxon>Ericales</taxon>
        <taxon>Actinidiaceae</taxon>
        <taxon>Actinidia</taxon>
    </lineage>
</organism>
<feature type="compositionally biased region" description="Basic and acidic residues" evidence="6">
    <location>
        <begin position="67"/>
        <end position="80"/>
    </location>
</feature>
<dbReference type="GO" id="GO:0005739">
    <property type="term" value="C:mitochondrion"/>
    <property type="evidence" value="ECO:0007669"/>
    <property type="project" value="TreeGrafter"/>
</dbReference>
<feature type="compositionally biased region" description="Basic residues" evidence="6">
    <location>
        <begin position="8"/>
        <end position="23"/>
    </location>
</feature>
<dbReference type="Gene3D" id="1.10.3260.10">
    <property type="entry name" value="DNA ligase, ATP-dependent, N-terminal domain"/>
    <property type="match status" value="1"/>
</dbReference>
<reference evidence="8 9" key="1">
    <citation type="submission" date="2019-07" db="EMBL/GenBank/DDBJ databases">
        <title>De Novo Assembly of kiwifruit Actinidia rufa.</title>
        <authorList>
            <person name="Sugita-Konishi S."/>
            <person name="Sato K."/>
            <person name="Mori E."/>
            <person name="Abe Y."/>
            <person name="Kisaki G."/>
            <person name="Hamano K."/>
            <person name="Suezawa K."/>
            <person name="Otani M."/>
            <person name="Fukuda T."/>
            <person name="Manabe T."/>
            <person name="Gomi K."/>
            <person name="Tabuchi M."/>
            <person name="Akimitsu K."/>
            <person name="Kataoka I."/>
        </authorList>
    </citation>
    <scope>NUCLEOTIDE SEQUENCE [LARGE SCALE GENOMIC DNA]</scope>
    <source>
        <strain evidence="9">cv. Fuchu</strain>
    </source>
</reference>
<feature type="compositionally biased region" description="Polar residues" evidence="6">
    <location>
        <begin position="28"/>
        <end position="59"/>
    </location>
</feature>
<dbReference type="GO" id="GO:0006273">
    <property type="term" value="P:lagging strand elongation"/>
    <property type="evidence" value="ECO:0007669"/>
    <property type="project" value="TreeGrafter"/>
</dbReference>
<evidence type="ECO:0000256" key="3">
    <source>
        <dbReference type="ARBA" id="ARBA00022763"/>
    </source>
</evidence>
<keyword evidence="5" id="KW-0234">DNA repair</keyword>
<evidence type="ECO:0000256" key="1">
    <source>
        <dbReference type="ARBA" id="ARBA00007572"/>
    </source>
</evidence>
<evidence type="ECO:0000256" key="2">
    <source>
        <dbReference type="ARBA" id="ARBA00022598"/>
    </source>
</evidence>
<gene>
    <name evidence="8" type="ORF">Acr_28g0011020</name>
</gene>
<dbReference type="PANTHER" id="PTHR45674:SF4">
    <property type="entry name" value="DNA LIGASE 1"/>
    <property type="match status" value="1"/>
</dbReference>
<keyword evidence="4" id="KW-0233">DNA recombination</keyword>
<dbReference type="GO" id="GO:0003910">
    <property type="term" value="F:DNA ligase (ATP) activity"/>
    <property type="evidence" value="ECO:0007669"/>
    <property type="project" value="InterPro"/>
</dbReference>
<dbReference type="AlphaFoldDB" id="A0A7J0HBA6"/>
<dbReference type="EMBL" id="BJWL01000028">
    <property type="protein sequence ID" value="GFZ20397.1"/>
    <property type="molecule type" value="Genomic_DNA"/>
</dbReference>
<evidence type="ECO:0000256" key="5">
    <source>
        <dbReference type="ARBA" id="ARBA00023204"/>
    </source>
</evidence>
<dbReference type="GO" id="GO:0003677">
    <property type="term" value="F:DNA binding"/>
    <property type="evidence" value="ECO:0007669"/>
    <property type="project" value="InterPro"/>
</dbReference>
<proteinExistence type="inferred from homology"/>
<evidence type="ECO:0000259" key="7">
    <source>
        <dbReference type="Pfam" id="PF04675"/>
    </source>
</evidence>
<dbReference type="Pfam" id="PF04675">
    <property type="entry name" value="DNA_ligase_A_N"/>
    <property type="match status" value="1"/>
</dbReference>
<evidence type="ECO:0000313" key="8">
    <source>
        <dbReference type="EMBL" id="GFZ20397.1"/>
    </source>
</evidence>
<protein>
    <submittedName>
        <fullName evidence="8">DNA ligase 1</fullName>
    </submittedName>
</protein>
<evidence type="ECO:0000256" key="4">
    <source>
        <dbReference type="ARBA" id="ARBA00023172"/>
    </source>
</evidence>
<dbReference type="GO" id="GO:0006281">
    <property type="term" value="P:DNA repair"/>
    <property type="evidence" value="ECO:0007669"/>
    <property type="project" value="UniProtKB-KW"/>
</dbReference>
<dbReference type="PANTHER" id="PTHR45674">
    <property type="entry name" value="DNA LIGASE 1/3 FAMILY MEMBER"/>
    <property type="match status" value="1"/>
</dbReference>
<dbReference type="InterPro" id="IPR012308">
    <property type="entry name" value="DNA_ligase_ATP-dep_N"/>
</dbReference>
<sequence length="223" mass="24069">MSGARAAAGKKKPQSSSSPKKRKTPESITPNQNPKVTQNPAEQILISNSPLKPNSTLSEEAQVANGSKKEQSKSPEETLAVKKPRLISADESIARLKKKPANFDPKTAAFWEDGERVPFLFLVKAFDAIDKESGRIAITDIVCNMLRTVIATTTDDLLPVVYLLANKIAPAHEGVELGIGDASIIKALAEACGAKESQIKSKYQVFVVDSFMSFVVATLMQPC</sequence>